<keyword evidence="3" id="KW-0479">Metal-binding</keyword>
<evidence type="ECO:0000313" key="12">
    <source>
        <dbReference type="EMBL" id="TCJ19650.1"/>
    </source>
</evidence>
<dbReference type="Proteomes" id="UP000295334">
    <property type="component" value="Unassembled WGS sequence"/>
</dbReference>
<keyword evidence="8" id="KW-1015">Disulfide bond</keyword>
<sequence length="409" mass="43912">MRLLLTCLTIFSCLLAGAQRTCSSSEYTAARIAADPAAASGINAARAFLGQRSTLRLQHSVTYRVPVVVHILYANAAQDVSDDAVRSQIDALNRDFRRMNADSVNTPQYFRSLAADAAIEFVLASVTPEGYPTSGIVRKYTGVNQWQQDDAMKFASAGGDNAWDSHSYLNIWVCPMGRILGYSSAPGGAADRDGIVINYSAFGTLGAAAPFDKGRTAVHEAGHWLGLKHIWGDTYCGDDEVVDTPKQSNYTSGCPSAIRTSCGNSATGDMYMNYMDYTNDACINLFTEGQAARMRANFAPGGPRASLMVSKGLGKSWATPPAAARATEAPSGAVSVYPNPAQSVLHIDFGNNTWTGKELRVYNTQGAMVQRVQIGSRLQPLNTNGLSAGVYWVVATNGEEVIRKSFVKQ</sequence>
<dbReference type="InterPro" id="IPR008754">
    <property type="entry name" value="Peptidase_M43"/>
</dbReference>
<evidence type="ECO:0000256" key="1">
    <source>
        <dbReference type="ARBA" id="ARBA00008721"/>
    </source>
</evidence>
<evidence type="ECO:0000256" key="9">
    <source>
        <dbReference type="SAM" id="SignalP"/>
    </source>
</evidence>
<dbReference type="CDD" id="cd04275">
    <property type="entry name" value="ZnMc_pappalysin_like"/>
    <property type="match status" value="1"/>
</dbReference>
<dbReference type="Pfam" id="PF18962">
    <property type="entry name" value="Por_Secre_tail"/>
    <property type="match status" value="1"/>
</dbReference>
<gene>
    <name evidence="12" type="ORF">EPD60_00575</name>
</gene>
<dbReference type="GO" id="GO:0006508">
    <property type="term" value="P:proteolysis"/>
    <property type="evidence" value="ECO:0007669"/>
    <property type="project" value="UniProtKB-KW"/>
</dbReference>
<dbReference type="RefSeq" id="WP_131445670.1">
    <property type="nucleotide sequence ID" value="NZ_SJZI01000001.1"/>
</dbReference>
<dbReference type="PANTHER" id="PTHR47466:SF1">
    <property type="entry name" value="METALLOPROTEASE MEP1 (AFU_ORTHOLOGUE AFUA_1G07730)-RELATED"/>
    <property type="match status" value="1"/>
</dbReference>
<feature type="chain" id="PRO_5020492830" evidence="9">
    <location>
        <begin position="19"/>
        <end position="409"/>
    </location>
</feature>
<dbReference type="GO" id="GO:0008237">
    <property type="term" value="F:metallopeptidase activity"/>
    <property type="evidence" value="ECO:0007669"/>
    <property type="project" value="UniProtKB-KW"/>
</dbReference>
<evidence type="ECO:0000256" key="3">
    <source>
        <dbReference type="ARBA" id="ARBA00022723"/>
    </source>
</evidence>
<dbReference type="Gene3D" id="3.40.390.10">
    <property type="entry name" value="Collagenase (Catalytic Domain)"/>
    <property type="match status" value="1"/>
</dbReference>
<accession>A0A4R1BPT2</accession>
<evidence type="ECO:0000256" key="2">
    <source>
        <dbReference type="ARBA" id="ARBA00022670"/>
    </source>
</evidence>
<dbReference type="OrthoDB" id="6278496at2"/>
<dbReference type="InterPro" id="IPR026444">
    <property type="entry name" value="Secre_tail"/>
</dbReference>
<evidence type="ECO:0000256" key="6">
    <source>
        <dbReference type="ARBA" id="ARBA00022833"/>
    </source>
</evidence>
<organism evidence="12 13">
    <name type="scientific">Flaviaesturariibacter flavus</name>
    <dbReference type="NCBI Taxonomy" id="2502780"/>
    <lineage>
        <taxon>Bacteria</taxon>
        <taxon>Pseudomonadati</taxon>
        <taxon>Bacteroidota</taxon>
        <taxon>Chitinophagia</taxon>
        <taxon>Chitinophagales</taxon>
        <taxon>Chitinophagaceae</taxon>
        <taxon>Flaviaestuariibacter</taxon>
    </lineage>
</organism>
<dbReference type="AlphaFoldDB" id="A0A4R1BPT2"/>
<feature type="domain" description="Peptidase M43 pregnancy-associated plasma-A" evidence="10">
    <location>
        <begin position="161"/>
        <end position="297"/>
    </location>
</feature>
<keyword evidence="4 9" id="KW-0732">Signal</keyword>
<name>A0A4R1BPT2_9BACT</name>
<reference evidence="12 13" key="1">
    <citation type="submission" date="2019-03" db="EMBL/GenBank/DDBJ databases">
        <authorList>
            <person name="Kim M.K.M."/>
        </authorList>
    </citation>
    <scope>NUCLEOTIDE SEQUENCE [LARGE SCALE GENOMIC DNA]</scope>
    <source>
        <strain evidence="12 13">17J68-12</strain>
    </source>
</reference>
<protein>
    <submittedName>
        <fullName evidence="12">T9SS type A sorting domain-containing protein</fullName>
    </submittedName>
</protein>
<evidence type="ECO:0000256" key="4">
    <source>
        <dbReference type="ARBA" id="ARBA00022729"/>
    </source>
</evidence>
<keyword evidence="6" id="KW-0862">Zinc</keyword>
<dbReference type="PANTHER" id="PTHR47466">
    <property type="match status" value="1"/>
</dbReference>
<dbReference type="InterPro" id="IPR024079">
    <property type="entry name" value="MetalloPept_cat_dom_sf"/>
</dbReference>
<dbReference type="SUPFAM" id="SSF55486">
    <property type="entry name" value="Metalloproteases ('zincins'), catalytic domain"/>
    <property type="match status" value="1"/>
</dbReference>
<dbReference type="NCBIfam" id="TIGR04183">
    <property type="entry name" value="Por_Secre_tail"/>
    <property type="match status" value="1"/>
</dbReference>
<evidence type="ECO:0000259" key="11">
    <source>
        <dbReference type="Pfam" id="PF18962"/>
    </source>
</evidence>
<evidence type="ECO:0000259" key="10">
    <source>
        <dbReference type="Pfam" id="PF05572"/>
    </source>
</evidence>
<feature type="signal peptide" evidence="9">
    <location>
        <begin position="1"/>
        <end position="18"/>
    </location>
</feature>
<keyword evidence="13" id="KW-1185">Reference proteome</keyword>
<evidence type="ECO:0000256" key="5">
    <source>
        <dbReference type="ARBA" id="ARBA00022801"/>
    </source>
</evidence>
<evidence type="ECO:0000256" key="8">
    <source>
        <dbReference type="ARBA" id="ARBA00023157"/>
    </source>
</evidence>
<keyword evidence="7" id="KW-0482">Metalloprotease</keyword>
<feature type="domain" description="Secretion system C-terminal sorting" evidence="11">
    <location>
        <begin position="336"/>
        <end position="405"/>
    </location>
</feature>
<evidence type="ECO:0000313" key="13">
    <source>
        <dbReference type="Proteomes" id="UP000295334"/>
    </source>
</evidence>
<dbReference type="EMBL" id="SJZI01000001">
    <property type="protein sequence ID" value="TCJ19650.1"/>
    <property type="molecule type" value="Genomic_DNA"/>
</dbReference>
<dbReference type="Pfam" id="PF05572">
    <property type="entry name" value="Peptidase_M43"/>
    <property type="match status" value="1"/>
</dbReference>
<proteinExistence type="inferred from homology"/>
<keyword evidence="2" id="KW-0645">Protease</keyword>
<comment type="similarity">
    <text evidence="1">Belongs to the peptidase M43B family.</text>
</comment>
<comment type="caution">
    <text evidence="12">The sequence shown here is derived from an EMBL/GenBank/DDBJ whole genome shotgun (WGS) entry which is preliminary data.</text>
</comment>
<dbReference type="GO" id="GO:0046872">
    <property type="term" value="F:metal ion binding"/>
    <property type="evidence" value="ECO:0007669"/>
    <property type="project" value="UniProtKB-KW"/>
</dbReference>
<evidence type="ECO:0000256" key="7">
    <source>
        <dbReference type="ARBA" id="ARBA00023049"/>
    </source>
</evidence>
<keyword evidence="5" id="KW-0378">Hydrolase</keyword>